<dbReference type="Gene3D" id="3.40.190.10">
    <property type="entry name" value="Periplasmic binding protein-like II"/>
    <property type="match status" value="3"/>
</dbReference>
<evidence type="ECO:0000256" key="1">
    <source>
        <dbReference type="ARBA" id="ARBA00022729"/>
    </source>
</evidence>
<dbReference type="PANTHER" id="PTHR43649:SF33">
    <property type="entry name" value="POLYGALACTURONAN_RHAMNOGALACTURONAN-BINDING PROTEIN YTCQ"/>
    <property type="match status" value="1"/>
</dbReference>
<dbReference type="EMBL" id="DVMZ01000003">
    <property type="protein sequence ID" value="HIU58473.1"/>
    <property type="molecule type" value="Genomic_DNA"/>
</dbReference>
<evidence type="ECO:0000256" key="2">
    <source>
        <dbReference type="SAM" id="SignalP"/>
    </source>
</evidence>
<dbReference type="PANTHER" id="PTHR43649">
    <property type="entry name" value="ARABINOSE-BINDING PROTEIN-RELATED"/>
    <property type="match status" value="1"/>
</dbReference>
<sequence length="589" mass="65898">MKGLFKKAGAVAMAAALMAGTVGTLTSCKEEDPDTFTIWIGSIVNSSIYDNYGKNPVMQYLENKFDIKLEFMQPPAPGKEAEDFNKLTGSGEYPDMMDLSYYTGVVADLYDEGYGPALDLTDYIADYMPNYSKFLSDNAELTKYAKIDGKYITINNYNAGIPNQWGGFMYRRDWLVKYDGNPDQPDGDGNYKDGVKFPDGYLDEDGYDNPLTIADWEYMFSVFEKAEGYKYAITLPNIGYHETGEIVSAFGVGGLWNLYEGEEEGVYDVAKFGATTDEFRKYTETMNKWYEEGWLDPNFTSNSGDLFYALDSDSFMNGTVGMFYGTAGQVGDLILSGQEATGALEGIDLWGARQPKETADSPDPTVFYLDGQETSRRWIVTQAIEGKNVEKFFNMLDWLYSEEGSIVKFYGLSTEQWNEYDIDRSLVSKFGLEDGCYWWVDPATGEEVAAGTEGAVIRQNLKILNGTGDIPPATNGQYFFGLGFDEYAGLTYLQNSERKAHAYREWSAYTNYGAVQSSLLSQMTSDEGGEYNTTQTKIRDQIGKQLPNLIKGGVTDANWNSFLGQLRTRKCDENTEILQAVIDRVSGKN</sequence>
<dbReference type="PROSITE" id="PS51257">
    <property type="entry name" value="PROKAR_LIPOPROTEIN"/>
    <property type="match status" value="1"/>
</dbReference>
<proteinExistence type="predicted"/>
<evidence type="ECO:0008006" key="5">
    <source>
        <dbReference type="Google" id="ProtNLM"/>
    </source>
</evidence>
<dbReference type="SUPFAM" id="SSF53850">
    <property type="entry name" value="Periplasmic binding protein-like II"/>
    <property type="match status" value="1"/>
</dbReference>
<feature type="signal peptide" evidence="2">
    <location>
        <begin position="1"/>
        <end position="19"/>
    </location>
</feature>
<dbReference type="AlphaFoldDB" id="A0A9D1MEC9"/>
<organism evidence="3 4">
    <name type="scientific">Candidatus Scatosoma pullistercoris</name>
    <dbReference type="NCBI Taxonomy" id="2840934"/>
    <lineage>
        <taxon>Bacteria</taxon>
        <taxon>Bacillati</taxon>
        <taxon>Bacillota</taxon>
        <taxon>Clostridia</taxon>
        <taxon>Candidatus Scatosoma</taxon>
    </lineage>
</organism>
<protein>
    <recommendedName>
        <fullName evidence="5">Extracellular solute-binding protein</fullName>
    </recommendedName>
</protein>
<keyword evidence="1 2" id="KW-0732">Signal</keyword>
<evidence type="ECO:0000313" key="4">
    <source>
        <dbReference type="Proteomes" id="UP000824081"/>
    </source>
</evidence>
<gene>
    <name evidence="3" type="ORF">IAC57_00080</name>
</gene>
<evidence type="ECO:0000313" key="3">
    <source>
        <dbReference type="EMBL" id="HIU58473.1"/>
    </source>
</evidence>
<dbReference type="Proteomes" id="UP000824081">
    <property type="component" value="Unassembled WGS sequence"/>
</dbReference>
<reference evidence="3" key="1">
    <citation type="submission" date="2020-10" db="EMBL/GenBank/DDBJ databases">
        <authorList>
            <person name="Gilroy R."/>
        </authorList>
    </citation>
    <scope>NUCLEOTIDE SEQUENCE</scope>
    <source>
        <strain evidence="3">11687</strain>
    </source>
</reference>
<feature type="chain" id="PRO_5039073734" description="Extracellular solute-binding protein" evidence="2">
    <location>
        <begin position="20"/>
        <end position="589"/>
    </location>
</feature>
<dbReference type="InterPro" id="IPR050490">
    <property type="entry name" value="Bact_solute-bd_prot1"/>
</dbReference>
<accession>A0A9D1MEC9</accession>
<reference evidence="3" key="2">
    <citation type="journal article" date="2021" name="PeerJ">
        <title>Extensive microbial diversity within the chicken gut microbiome revealed by metagenomics and culture.</title>
        <authorList>
            <person name="Gilroy R."/>
            <person name="Ravi A."/>
            <person name="Getino M."/>
            <person name="Pursley I."/>
            <person name="Horton D.L."/>
            <person name="Alikhan N.F."/>
            <person name="Baker D."/>
            <person name="Gharbi K."/>
            <person name="Hall N."/>
            <person name="Watson M."/>
            <person name="Adriaenssens E.M."/>
            <person name="Foster-Nyarko E."/>
            <person name="Jarju S."/>
            <person name="Secka A."/>
            <person name="Antonio M."/>
            <person name="Oren A."/>
            <person name="Chaudhuri R.R."/>
            <person name="La Ragione R."/>
            <person name="Hildebrand F."/>
            <person name="Pallen M.J."/>
        </authorList>
    </citation>
    <scope>NUCLEOTIDE SEQUENCE</scope>
    <source>
        <strain evidence="3">11687</strain>
    </source>
</reference>
<comment type="caution">
    <text evidence="3">The sequence shown here is derived from an EMBL/GenBank/DDBJ whole genome shotgun (WGS) entry which is preliminary data.</text>
</comment>
<name>A0A9D1MEC9_9FIRM</name>